<sequence>MSLPFDIVCTLSFQQMKHQGAEKDLAWRIKMPSMGGSEPATLSSRSGNPLWDRVSRVCSASVAARSLDRPGTTSYDSGTDVTVVESLR</sequence>
<keyword evidence="2" id="KW-1185">Reference proteome</keyword>
<evidence type="ECO:0000313" key="1">
    <source>
        <dbReference type="EMBL" id="MFM0107151.1"/>
    </source>
</evidence>
<reference evidence="1 2" key="1">
    <citation type="journal article" date="2024" name="Chem. Sci.">
        <title>Discovery of megapolipeptins by genome mining of a Burkholderiales bacteria collection.</title>
        <authorList>
            <person name="Paulo B.S."/>
            <person name="Recchia M.J.J."/>
            <person name="Lee S."/>
            <person name="Fergusson C.H."/>
            <person name="Romanowski S.B."/>
            <person name="Hernandez A."/>
            <person name="Krull N."/>
            <person name="Liu D.Y."/>
            <person name="Cavanagh H."/>
            <person name="Bos A."/>
            <person name="Gray C.A."/>
            <person name="Murphy B.T."/>
            <person name="Linington R.G."/>
            <person name="Eustaquio A.S."/>
        </authorList>
    </citation>
    <scope>NUCLEOTIDE SEQUENCE [LARGE SCALE GENOMIC DNA]</scope>
    <source>
        <strain evidence="1 2">RL18-126-BIB-B</strain>
    </source>
</reference>
<proteinExistence type="predicted"/>
<comment type="caution">
    <text evidence="1">The sequence shown here is derived from an EMBL/GenBank/DDBJ whole genome shotgun (WGS) entry which is preliminary data.</text>
</comment>
<accession>A0ACC7NIP5</accession>
<dbReference type="EMBL" id="JAQQDW010000072">
    <property type="protein sequence ID" value="MFM0107151.1"/>
    <property type="molecule type" value="Genomic_DNA"/>
</dbReference>
<dbReference type="Proteomes" id="UP001629235">
    <property type="component" value="Unassembled WGS sequence"/>
</dbReference>
<name>A0ACC7NIP5_9BURK</name>
<organism evidence="1 2">
    <name type="scientific">Paraburkholderia rhynchosiae</name>
    <dbReference type="NCBI Taxonomy" id="487049"/>
    <lineage>
        <taxon>Bacteria</taxon>
        <taxon>Pseudomonadati</taxon>
        <taxon>Pseudomonadota</taxon>
        <taxon>Betaproteobacteria</taxon>
        <taxon>Burkholderiales</taxon>
        <taxon>Burkholderiaceae</taxon>
        <taxon>Paraburkholderia</taxon>
    </lineage>
</organism>
<gene>
    <name evidence="1" type="ORF">PQR01_27605</name>
</gene>
<evidence type="ECO:0000313" key="2">
    <source>
        <dbReference type="Proteomes" id="UP001629235"/>
    </source>
</evidence>
<protein>
    <submittedName>
        <fullName evidence="1">Uncharacterized protein</fullName>
    </submittedName>
</protein>